<dbReference type="CDD" id="cd05289">
    <property type="entry name" value="MDR_like_2"/>
    <property type="match status" value="1"/>
</dbReference>
<dbReference type="SMART" id="SM00829">
    <property type="entry name" value="PKS_ER"/>
    <property type="match status" value="1"/>
</dbReference>
<name>K3WVD8_GLOUD</name>
<dbReference type="AlphaFoldDB" id="K3WVD8"/>
<dbReference type="Pfam" id="PF08240">
    <property type="entry name" value="ADH_N"/>
    <property type="match status" value="1"/>
</dbReference>
<dbReference type="InterPro" id="IPR020843">
    <property type="entry name" value="ER"/>
</dbReference>
<reference evidence="2" key="3">
    <citation type="submission" date="2015-02" db="UniProtKB">
        <authorList>
            <consortium name="EnsemblProtists"/>
        </authorList>
    </citation>
    <scope>IDENTIFICATION</scope>
    <source>
        <strain evidence="2">DAOM BR144</strain>
    </source>
</reference>
<dbReference type="Gene3D" id="3.40.50.720">
    <property type="entry name" value="NAD(P)-binding Rossmann-like Domain"/>
    <property type="match status" value="1"/>
</dbReference>
<protein>
    <recommendedName>
        <fullName evidence="1">Enoyl reductase (ER) domain-containing protein</fullName>
    </recommendedName>
</protein>
<feature type="domain" description="Enoyl reductase (ER)" evidence="1">
    <location>
        <begin position="25"/>
        <end position="332"/>
    </location>
</feature>
<dbReference type="InterPro" id="IPR052733">
    <property type="entry name" value="Chloroplast_QOR"/>
</dbReference>
<accession>K3WVD8</accession>
<dbReference type="SUPFAM" id="SSF51735">
    <property type="entry name" value="NAD(P)-binding Rossmann-fold domains"/>
    <property type="match status" value="1"/>
</dbReference>
<dbReference type="InterPro" id="IPR013154">
    <property type="entry name" value="ADH-like_N"/>
</dbReference>
<evidence type="ECO:0000313" key="3">
    <source>
        <dbReference type="Proteomes" id="UP000019132"/>
    </source>
</evidence>
<dbReference type="Proteomes" id="UP000019132">
    <property type="component" value="Unassembled WGS sequence"/>
</dbReference>
<dbReference type="PANTHER" id="PTHR44013:SF1">
    <property type="entry name" value="ZINC-TYPE ALCOHOL DEHYDROGENASE-LIKE PROTEIN C16A3.02C"/>
    <property type="match status" value="1"/>
</dbReference>
<dbReference type="Gene3D" id="3.90.180.10">
    <property type="entry name" value="Medium-chain alcohol dehydrogenases, catalytic domain"/>
    <property type="match status" value="1"/>
</dbReference>
<organism evidence="2 3">
    <name type="scientific">Globisporangium ultimum (strain ATCC 200006 / CBS 805.95 / DAOM BR144)</name>
    <name type="common">Pythium ultimum</name>
    <dbReference type="NCBI Taxonomy" id="431595"/>
    <lineage>
        <taxon>Eukaryota</taxon>
        <taxon>Sar</taxon>
        <taxon>Stramenopiles</taxon>
        <taxon>Oomycota</taxon>
        <taxon>Peronosporomycetes</taxon>
        <taxon>Pythiales</taxon>
        <taxon>Pythiaceae</taxon>
        <taxon>Globisporangium</taxon>
    </lineage>
</organism>
<reference evidence="3" key="1">
    <citation type="journal article" date="2010" name="Genome Biol.">
        <title>Genome sequence of the necrotrophic plant pathogen Pythium ultimum reveals original pathogenicity mechanisms and effector repertoire.</title>
        <authorList>
            <person name="Levesque C.A."/>
            <person name="Brouwer H."/>
            <person name="Cano L."/>
            <person name="Hamilton J.P."/>
            <person name="Holt C."/>
            <person name="Huitema E."/>
            <person name="Raffaele S."/>
            <person name="Robideau G.P."/>
            <person name="Thines M."/>
            <person name="Win J."/>
            <person name="Zerillo M.M."/>
            <person name="Beakes G.W."/>
            <person name="Boore J.L."/>
            <person name="Busam D."/>
            <person name="Dumas B."/>
            <person name="Ferriera S."/>
            <person name="Fuerstenberg S.I."/>
            <person name="Gachon C.M."/>
            <person name="Gaulin E."/>
            <person name="Govers F."/>
            <person name="Grenville-Briggs L."/>
            <person name="Horner N."/>
            <person name="Hostetler J."/>
            <person name="Jiang R.H."/>
            <person name="Johnson J."/>
            <person name="Krajaejun T."/>
            <person name="Lin H."/>
            <person name="Meijer H.J."/>
            <person name="Moore B."/>
            <person name="Morris P."/>
            <person name="Phuntmart V."/>
            <person name="Puiu D."/>
            <person name="Shetty J."/>
            <person name="Stajich J.E."/>
            <person name="Tripathy S."/>
            <person name="Wawra S."/>
            <person name="van West P."/>
            <person name="Whitty B.R."/>
            <person name="Coutinho P.M."/>
            <person name="Henrissat B."/>
            <person name="Martin F."/>
            <person name="Thomas P.D."/>
            <person name="Tyler B.M."/>
            <person name="De Vries R.P."/>
            <person name="Kamoun S."/>
            <person name="Yandell M."/>
            <person name="Tisserat N."/>
            <person name="Buell C.R."/>
        </authorList>
    </citation>
    <scope>NUCLEOTIDE SEQUENCE</scope>
    <source>
        <strain evidence="3">DAOM:BR144</strain>
    </source>
</reference>
<dbReference type="eggNOG" id="KOG1198">
    <property type="taxonomic scope" value="Eukaryota"/>
</dbReference>
<dbReference type="EnsemblProtists" id="PYU1_T008938">
    <property type="protein sequence ID" value="PYU1_T008938"/>
    <property type="gene ID" value="PYU1_G008920"/>
</dbReference>
<dbReference type="InterPro" id="IPR036291">
    <property type="entry name" value="NAD(P)-bd_dom_sf"/>
</dbReference>
<sequence>MATTSTSSPSPAATFRAYVFERYGDACEVIKLQTVTQPPLPPTHVRIKVHAAALNPADYKFVEHMFEFVPTQPSADHPFRIGFDVAGTVVELGDSVDANNTGLHVGDAVFAMAYFGANGTFAEYVDLDATFVAPKPMTMTFNQAAGVPSAAGTSYQSLVHFGKIQAGDRVLILGGSSGTGAFAVQIAKSLGAHVIATTSKRNVELVKSLGADQVIDYTSQKWVDVLECHSVDVIYDCGFEPDAWNSDAQRILKQDTGRFVAIVPFDNAIESPIGAQLHQVQAKPVADDLVALTKFIDAGTMVTPIDSVHAFERLRDAMRVLKSNHARGKIILEVVPEHQQ</sequence>
<dbReference type="STRING" id="431595.K3WVD8"/>
<dbReference type="EMBL" id="GL376599">
    <property type="status" value="NOT_ANNOTATED_CDS"/>
    <property type="molecule type" value="Genomic_DNA"/>
</dbReference>
<dbReference type="OMA" id="IMIASME"/>
<dbReference type="Pfam" id="PF13602">
    <property type="entry name" value="ADH_zinc_N_2"/>
    <property type="match status" value="1"/>
</dbReference>
<reference evidence="3" key="2">
    <citation type="submission" date="2010-04" db="EMBL/GenBank/DDBJ databases">
        <authorList>
            <person name="Buell R."/>
            <person name="Hamilton J."/>
            <person name="Hostetler J."/>
        </authorList>
    </citation>
    <scope>NUCLEOTIDE SEQUENCE [LARGE SCALE GENOMIC DNA]</scope>
    <source>
        <strain evidence="3">DAOM:BR144</strain>
    </source>
</reference>
<dbReference type="InParanoid" id="K3WVD8"/>
<dbReference type="VEuPathDB" id="FungiDB:PYU1_G008920"/>
<dbReference type="InterPro" id="IPR011032">
    <property type="entry name" value="GroES-like_sf"/>
</dbReference>
<evidence type="ECO:0000259" key="1">
    <source>
        <dbReference type="SMART" id="SM00829"/>
    </source>
</evidence>
<dbReference type="VEuPathDB" id="FungiDB:PYU1_G008918"/>
<dbReference type="EnsemblProtists" id="PYU1_T008936">
    <property type="protein sequence ID" value="PYU1_T008936"/>
    <property type="gene ID" value="PYU1_G008918"/>
</dbReference>
<accession>T1NX74</accession>
<evidence type="ECO:0000313" key="2">
    <source>
        <dbReference type="EnsemblProtists" id="PYU1_T008936"/>
    </source>
</evidence>
<keyword evidence="3" id="KW-1185">Reference proteome</keyword>
<dbReference type="PANTHER" id="PTHR44013">
    <property type="entry name" value="ZINC-TYPE ALCOHOL DEHYDROGENASE-LIKE PROTEIN C16A3.02C"/>
    <property type="match status" value="1"/>
</dbReference>
<dbReference type="GO" id="GO:0016491">
    <property type="term" value="F:oxidoreductase activity"/>
    <property type="evidence" value="ECO:0007669"/>
    <property type="project" value="InterPro"/>
</dbReference>
<dbReference type="HOGENOM" id="CLU_026673_3_3_1"/>
<proteinExistence type="predicted"/>
<dbReference type="SUPFAM" id="SSF50129">
    <property type="entry name" value="GroES-like"/>
    <property type="match status" value="1"/>
</dbReference>